<dbReference type="PANTHER" id="PTHR21340">
    <property type="entry name" value="DIADENOSINE 5,5-P1,P4-TETRAPHOSPHATE PYROPHOSPHOHYDROLASE MUTT"/>
    <property type="match status" value="1"/>
</dbReference>
<name>A0A2L2SMU8_9HYPO</name>
<keyword evidence="4" id="KW-1185">Reference proteome</keyword>
<dbReference type="InterPro" id="IPR051325">
    <property type="entry name" value="Nudix_hydrolase_domain"/>
</dbReference>
<dbReference type="InterPro" id="IPR015797">
    <property type="entry name" value="NUDIX_hydrolase-like_dom_sf"/>
</dbReference>
<dbReference type="InterPro" id="IPR020084">
    <property type="entry name" value="NUDIX_hydrolase_CS"/>
</dbReference>
<dbReference type="PROSITE" id="PS00893">
    <property type="entry name" value="NUDIX_BOX"/>
    <property type="match status" value="1"/>
</dbReference>
<dbReference type="Proteomes" id="UP000245910">
    <property type="component" value="Chromosome IIII"/>
</dbReference>
<dbReference type="EMBL" id="LN649232">
    <property type="protein sequence ID" value="CEI38636.1"/>
    <property type="molecule type" value="Genomic_DNA"/>
</dbReference>
<feature type="domain" description="Nudix hydrolase" evidence="2">
    <location>
        <begin position="39"/>
        <end position="190"/>
    </location>
</feature>
<dbReference type="Pfam" id="PF00293">
    <property type="entry name" value="NUDIX"/>
    <property type="match status" value="1"/>
</dbReference>
<dbReference type="AlphaFoldDB" id="A0A2L2SMU8"/>
<keyword evidence="1" id="KW-0378">Hydrolase</keyword>
<dbReference type="Gene3D" id="3.90.79.10">
    <property type="entry name" value="Nucleoside Triphosphate Pyrophosphohydrolase"/>
    <property type="match status" value="1"/>
</dbReference>
<evidence type="ECO:0000259" key="2">
    <source>
        <dbReference type="PROSITE" id="PS51462"/>
    </source>
</evidence>
<dbReference type="SUPFAM" id="SSF55811">
    <property type="entry name" value="Nudix"/>
    <property type="match status" value="1"/>
</dbReference>
<dbReference type="GO" id="GO:0006167">
    <property type="term" value="P:AMP biosynthetic process"/>
    <property type="evidence" value="ECO:0007669"/>
    <property type="project" value="TreeGrafter"/>
</dbReference>
<evidence type="ECO:0000313" key="3">
    <source>
        <dbReference type="EMBL" id="CEI38636.1"/>
    </source>
</evidence>
<reference evidence="4" key="1">
    <citation type="submission" date="2014-10" db="EMBL/GenBank/DDBJ databases">
        <authorList>
            <person name="King R."/>
        </authorList>
    </citation>
    <scope>NUCLEOTIDE SEQUENCE [LARGE SCALE GENOMIC DNA]</scope>
    <source>
        <strain evidence="4">A3/5</strain>
    </source>
</reference>
<accession>A0A2L2SMU8</accession>
<dbReference type="PANTHER" id="PTHR21340:SF0">
    <property type="entry name" value="BIS(5'-NUCLEOSYL)-TETRAPHOSPHATASE [ASYMMETRICAL]"/>
    <property type="match status" value="1"/>
</dbReference>
<evidence type="ECO:0000313" key="4">
    <source>
        <dbReference type="Proteomes" id="UP000245910"/>
    </source>
</evidence>
<dbReference type="InterPro" id="IPR000086">
    <property type="entry name" value="NUDIX_hydrolase_dom"/>
</dbReference>
<dbReference type="OrthoDB" id="10259236at2759"/>
<organism evidence="3 4">
    <name type="scientific">Fusarium venenatum</name>
    <dbReference type="NCBI Taxonomy" id="56646"/>
    <lineage>
        <taxon>Eukaryota</taxon>
        <taxon>Fungi</taxon>
        <taxon>Dikarya</taxon>
        <taxon>Ascomycota</taxon>
        <taxon>Pezizomycotina</taxon>
        <taxon>Sordariomycetes</taxon>
        <taxon>Hypocreomycetidae</taxon>
        <taxon>Hypocreales</taxon>
        <taxon>Nectriaceae</taxon>
        <taxon>Fusarium</taxon>
    </lineage>
</organism>
<proteinExistence type="predicted"/>
<evidence type="ECO:0000256" key="1">
    <source>
        <dbReference type="ARBA" id="ARBA00022801"/>
    </source>
</evidence>
<sequence>MKENPKPKQTLISPHKQLSLFALGHQNMPSDRSLFFSDQFGISCGTVTIDVPRSKLLLIYYRKTGEYLLPKGHKDIGESLEETALRETFEETGIKAQLLPVRINSVATTPQGRDRPSLITEPIAVSQRMARDGVLKIMFWYVAIADSTIAPEQGTQQEGEDFDPVWVSFDDVESTVSWEDDRRIVSKAIAAVQEG</sequence>
<dbReference type="GO" id="GO:0006754">
    <property type="term" value="P:ATP biosynthetic process"/>
    <property type="evidence" value="ECO:0007669"/>
    <property type="project" value="TreeGrafter"/>
</dbReference>
<dbReference type="GO" id="GO:0004081">
    <property type="term" value="F:bis(5'-nucleosyl)-tetraphosphatase (asymmetrical) activity"/>
    <property type="evidence" value="ECO:0007669"/>
    <property type="project" value="TreeGrafter"/>
</dbReference>
<dbReference type="PROSITE" id="PS51462">
    <property type="entry name" value="NUDIX"/>
    <property type="match status" value="1"/>
</dbReference>
<protein>
    <recommendedName>
        <fullName evidence="2">Nudix hydrolase domain-containing protein</fullName>
    </recommendedName>
</protein>